<keyword evidence="11" id="KW-0067">ATP-binding</keyword>
<dbReference type="SUPFAM" id="SSF52540">
    <property type="entry name" value="P-loop containing nucleoside triphosphate hydrolases"/>
    <property type="match status" value="2"/>
</dbReference>
<dbReference type="PROSITE" id="PS51192">
    <property type="entry name" value="HELICASE_ATP_BIND_1"/>
    <property type="match status" value="1"/>
</dbReference>
<keyword evidence="12" id="KW-0234">DNA repair</keyword>
<reference evidence="19" key="2">
    <citation type="submission" date="2021-01" db="EMBL/GenBank/DDBJ databases">
        <authorList>
            <person name="Schikora-Tamarit M.A."/>
        </authorList>
    </citation>
    <scope>NUCLEOTIDE SEQUENCE</scope>
    <source>
        <strain evidence="19">NCAIM Y.01608</strain>
    </source>
</reference>
<feature type="domain" description="Helicase ATP-binding" evidence="17">
    <location>
        <begin position="441"/>
        <end position="627"/>
    </location>
</feature>
<proteinExistence type="inferred from homology"/>
<dbReference type="GO" id="GO:0008094">
    <property type="term" value="F:ATP-dependent activity, acting on DNA"/>
    <property type="evidence" value="ECO:0007669"/>
    <property type="project" value="TreeGrafter"/>
</dbReference>
<dbReference type="CDD" id="cd18793">
    <property type="entry name" value="SF2_C_SNF"/>
    <property type="match status" value="1"/>
</dbReference>
<dbReference type="InterPro" id="IPR014905">
    <property type="entry name" value="HIRAN"/>
</dbReference>
<dbReference type="Pfam" id="PF08797">
    <property type="entry name" value="HIRAN"/>
    <property type="match status" value="1"/>
</dbReference>
<keyword evidence="8" id="KW-0378">Hydrolase</keyword>
<dbReference type="SMART" id="SM00490">
    <property type="entry name" value="HELICc"/>
    <property type="match status" value="1"/>
</dbReference>
<dbReference type="InterPro" id="IPR013083">
    <property type="entry name" value="Znf_RING/FYVE/PHD"/>
</dbReference>
<keyword evidence="10" id="KW-0862">Zinc</keyword>
<dbReference type="GO" id="GO:0008270">
    <property type="term" value="F:zinc ion binding"/>
    <property type="evidence" value="ECO:0007669"/>
    <property type="project" value="UniProtKB-KW"/>
</dbReference>
<evidence type="ECO:0000256" key="10">
    <source>
        <dbReference type="ARBA" id="ARBA00022833"/>
    </source>
</evidence>
<keyword evidence="4" id="KW-0479">Metal-binding</keyword>
<organism evidence="19 20">
    <name type="scientific">Ogataea polymorpha</name>
    <dbReference type="NCBI Taxonomy" id="460523"/>
    <lineage>
        <taxon>Eukaryota</taxon>
        <taxon>Fungi</taxon>
        <taxon>Dikarya</taxon>
        <taxon>Ascomycota</taxon>
        <taxon>Saccharomycotina</taxon>
        <taxon>Pichiomycetes</taxon>
        <taxon>Pichiales</taxon>
        <taxon>Pichiaceae</taxon>
        <taxon>Ogataea</taxon>
    </lineage>
</organism>
<gene>
    <name evidence="19" type="ORF">OGATHE_006369</name>
</gene>
<dbReference type="SMART" id="SM00184">
    <property type="entry name" value="RING"/>
    <property type="match status" value="1"/>
</dbReference>
<dbReference type="PROSITE" id="PS51194">
    <property type="entry name" value="HELICASE_CTER"/>
    <property type="match status" value="1"/>
</dbReference>
<sequence length="1111" mass="128419">MPDKRPFFDHSSASRQLEHKSEPQKKGSTEDDFFDWFQSELKTMFSDITSQTVKSLFHEFHNKPEALPLAINAFLDDPQKYQHGDYSRKKELLSSTHSNDNSIYKVDHISEKALEYDLHSKKRRRQLVNWRRYVGTFDVECWCTRYVAGLLDPNEKVLLSKSQSKDNFVHVSRVDMSGNKREIGRFLERHAKIIAPLLERHGIEFSASLSPISNQKLRTGDSFYITLDCFVTDQLFGTRPLDDKDLENSLKSVQHTKSTNSHCVMDEGPALVSLFKKLHLFSDSNQNEEAREVISLEDSEEDNNKKSRDQRLEENDGVLTMNQLKSLYQSTESNVEDKILPDSVPNDFLLELRPYQRYGLSWMLFREQEYDLVGLNNPQVTDEEKEDFKKVMTEISGTKNPLWKECKWPTWSSASNDGICEQSEESFYVNLYTGSCSHYCPMIQNHTYGGILADEMGLGKTITTLALILSCHEDKSYIRPCRRDRYAHKTTLIVVPMALLSQWESEFAKANGNTHRKCYIYYGAETLGDLSLLLCENPTAPTVILTTYGTVQSEAARITKTGNKIGLFSVTFFRIIIDEGHNIRNKSAKTTKAIHSLSSSRKWVLTGTPIVNRLDDLYSLLVFLDLQPWAKYYIWRRFITEPFDQGRDLNDAFALLKSILDPIILRRTKDQKDKDGNLLVSLPSREIIIERLKFNEKEEILYSHLKAKAINVLTENMKAGLVLKNYSSILTHLLRLRQVCCHLDLIRLPFTDISNEDEDLKDSLNLMIDQATEESCRILQDLEKEEEKSKLSLEKQLAMKNEIYQSFPDFDDVECTICTGPIEIETCVITECKHCFCLGCLMEHFNFQSRLHSSINASNNLIVSQLPEVPAISKEVLCPVCRHSIHKNRLLRTFKREFKGCSFSKTDNNEPYLTQMEHMHERDYYIRPFNPYGKSSKINALLSHLQQIYEDNPGDHVIVFSQFTSFLDLVERELKKYTCNFRIFKFDGRLNVDQRQRVLNEFNTKTTDGRITILLISLKAGGVGLNLTIASKAFLLDPHWNNATEFQAIDRIHRVGQSKSVKVVRFIMEGSIEERILKIQERKNQLGEALSMNDEERRKKKVEEIKILFAE</sequence>
<evidence type="ECO:0000256" key="6">
    <source>
        <dbReference type="ARBA" id="ARBA00022763"/>
    </source>
</evidence>
<evidence type="ECO:0000259" key="18">
    <source>
        <dbReference type="PROSITE" id="PS51194"/>
    </source>
</evidence>
<keyword evidence="5" id="KW-0547">Nucleotide-binding</keyword>
<evidence type="ECO:0000256" key="14">
    <source>
        <dbReference type="PROSITE-ProRule" id="PRU00175"/>
    </source>
</evidence>
<evidence type="ECO:0000256" key="12">
    <source>
        <dbReference type="ARBA" id="ARBA00023204"/>
    </source>
</evidence>
<evidence type="ECO:0000256" key="8">
    <source>
        <dbReference type="ARBA" id="ARBA00022801"/>
    </source>
</evidence>
<keyword evidence="9" id="KW-0347">Helicase</keyword>
<dbReference type="GO" id="GO:0016818">
    <property type="term" value="F:hydrolase activity, acting on acid anhydrides, in phosphorus-containing anhydrides"/>
    <property type="evidence" value="ECO:0007669"/>
    <property type="project" value="InterPro"/>
</dbReference>
<dbReference type="GO" id="GO:0006281">
    <property type="term" value="P:DNA repair"/>
    <property type="evidence" value="ECO:0007669"/>
    <property type="project" value="UniProtKB-KW"/>
</dbReference>
<dbReference type="GO" id="GO:0005634">
    <property type="term" value="C:nucleus"/>
    <property type="evidence" value="ECO:0007669"/>
    <property type="project" value="UniProtKB-SubCell"/>
</dbReference>
<feature type="region of interest" description="Disordered" evidence="15">
    <location>
        <begin position="294"/>
        <end position="316"/>
    </location>
</feature>
<evidence type="ECO:0000256" key="13">
    <source>
        <dbReference type="ARBA" id="ARBA00023242"/>
    </source>
</evidence>
<keyword evidence="7 14" id="KW-0863">Zinc-finger</keyword>
<dbReference type="InterPro" id="IPR038718">
    <property type="entry name" value="SNF2-like_sf"/>
</dbReference>
<keyword evidence="20" id="KW-1185">Reference proteome</keyword>
<evidence type="ECO:0000259" key="16">
    <source>
        <dbReference type="PROSITE" id="PS50089"/>
    </source>
</evidence>
<evidence type="ECO:0000313" key="19">
    <source>
        <dbReference type="EMBL" id="KAH3659109.1"/>
    </source>
</evidence>
<dbReference type="PANTHER" id="PTHR45626:SF22">
    <property type="entry name" value="DNA REPAIR PROTEIN RAD5"/>
    <property type="match status" value="1"/>
</dbReference>
<evidence type="ECO:0000256" key="2">
    <source>
        <dbReference type="ARBA" id="ARBA00007025"/>
    </source>
</evidence>
<dbReference type="Gene3D" id="3.40.50.300">
    <property type="entry name" value="P-loop containing nucleotide triphosphate hydrolases"/>
    <property type="match status" value="1"/>
</dbReference>
<feature type="region of interest" description="Disordered" evidence="15">
    <location>
        <begin position="1"/>
        <end position="29"/>
    </location>
</feature>
<dbReference type="InterPro" id="IPR001841">
    <property type="entry name" value="Znf_RING"/>
</dbReference>
<dbReference type="GO" id="GO:0004386">
    <property type="term" value="F:helicase activity"/>
    <property type="evidence" value="ECO:0007669"/>
    <property type="project" value="UniProtKB-KW"/>
</dbReference>
<dbReference type="InterPro" id="IPR014001">
    <property type="entry name" value="Helicase_ATP-bd"/>
</dbReference>
<dbReference type="SMART" id="SM00910">
    <property type="entry name" value="HIRAN"/>
    <property type="match status" value="1"/>
</dbReference>
<feature type="domain" description="RING-type" evidence="16">
    <location>
        <begin position="815"/>
        <end position="882"/>
    </location>
</feature>
<evidence type="ECO:0000256" key="7">
    <source>
        <dbReference type="ARBA" id="ARBA00022771"/>
    </source>
</evidence>
<dbReference type="InterPro" id="IPR049730">
    <property type="entry name" value="SNF2/RAD54-like_C"/>
</dbReference>
<dbReference type="Pfam" id="PF00176">
    <property type="entry name" value="SNF2-rel_dom"/>
    <property type="match status" value="1"/>
</dbReference>
<dbReference type="Pfam" id="PF00271">
    <property type="entry name" value="Helicase_C"/>
    <property type="match status" value="1"/>
</dbReference>
<protein>
    <recommendedName>
        <fullName evidence="3">DNA repair protein RAD5</fullName>
    </recommendedName>
</protein>
<dbReference type="SUPFAM" id="SSF57850">
    <property type="entry name" value="RING/U-box"/>
    <property type="match status" value="1"/>
</dbReference>
<dbReference type="EMBL" id="JAEUBD010001554">
    <property type="protein sequence ID" value="KAH3659109.1"/>
    <property type="molecule type" value="Genomic_DNA"/>
</dbReference>
<dbReference type="Gene3D" id="3.30.40.10">
    <property type="entry name" value="Zinc/RING finger domain, C3HC4 (zinc finger)"/>
    <property type="match status" value="1"/>
</dbReference>
<keyword evidence="13" id="KW-0539">Nucleus</keyword>
<feature type="compositionally biased region" description="Basic and acidic residues" evidence="15">
    <location>
        <begin position="16"/>
        <end position="29"/>
    </location>
</feature>
<dbReference type="InterPro" id="IPR000330">
    <property type="entry name" value="SNF2_N"/>
</dbReference>
<dbReference type="InterPro" id="IPR001650">
    <property type="entry name" value="Helicase_C-like"/>
</dbReference>
<dbReference type="PROSITE" id="PS50089">
    <property type="entry name" value="ZF_RING_2"/>
    <property type="match status" value="1"/>
</dbReference>
<evidence type="ECO:0000256" key="5">
    <source>
        <dbReference type="ARBA" id="ARBA00022741"/>
    </source>
</evidence>
<reference evidence="19" key="1">
    <citation type="journal article" date="2021" name="Open Biol.">
        <title>Shared evolutionary footprints suggest mitochondrial oxidative damage underlies multiple complex I losses in fungi.</title>
        <authorList>
            <person name="Schikora-Tamarit M.A."/>
            <person name="Marcet-Houben M."/>
            <person name="Nosek J."/>
            <person name="Gabaldon T."/>
        </authorList>
    </citation>
    <scope>NUCLEOTIDE SEQUENCE</scope>
    <source>
        <strain evidence="19">NCAIM Y.01608</strain>
    </source>
</reference>
<evidence type="ECO:0000256" key="1">
    <source>
        <dbReference type="ARBA" id="ARBA00004123"/>
    </source>
</evidence>
<dbReference type="PROSITE" id="PS00518">
    <property type="entry name" value="ZF_RING_1"/>
    <property type="match status" value="1"/>
</dbReference>
<evidence type="ECO:0000313" key="20">
    <source>
        <dbReference type="Proteomes" id="UP000788993"/>
    </source>
</evidence>
<dbReference type="Gene3D" id="3.40.50.10810">
    <property type="entry name" value="Tandem AAA-ATPase domain"/>
    <property type="match status" value="1"/>
</dbReference>
<evidence type="ECO:0000256" key="9">
    <source>
        <dbReference type="ARBA" id="ARBA00022806"/>
    </source>
</evidence>
<dbReference type="SMART" id="SM00487">
    <property type="entry name" value="DEXDc"/>
    <property type="match status" value="1"/>
</dbReference>
<feature type="compositionally biased region" description="Basic and acidic residues" evidence="15">
    <location>
        <begin position="302"/>
        <end position="314"/>
    </location>
</feature>
<name>A0A9P8NTJ7_9ASCO</name>
<dbReference type="GO" id="GO:0005524">
    <property type="term" value="F:ATP binding"/>
    <property type="evidence" value="ECO:0007669"/>
    <property type="project" value="UniProtKB-KW"/>
</dbReference>
<evidence type="ECO:0000256" key="4">
    <source>
        <dbReference type="ARBA" id="ARBA00022723"/>
    </source>
</evidence>
<keyword evidence="6" id="KW-0227">DNA damage</keyword>
<dbReference type="InterPro" id="IPR027417">
    <property type="entry name" value="P-loop_NTPase"/>
</dbReference>
<dbReference type="PANTHER" id="PTHR45626">
    <property type="entry name" value="TRANSCRIPTION TERMINATION FACTOR 2-RELATED"/>
    <property type="match status" value="1"/>
</dbReference>
<comment type="caution">
    <text evidence="19">The sequence shown here is derived from an EMBL/GenBank/DDBJ whole genome shotgun (WGS) entry which is preliminary data.</text>
</comment>
<dbReference type="GO" id="GO:0003676">
    <property type="term" value="F:nucleic acid binding"/>
    <property type="evidence" value="ECO:0007669"/>
    <property type="project" value="InterPro"/>
</dbReference>
<dbReference type="InterPro" id="IPR017907">
    <property type="entry name" value="Znf_RING_CS"/>
</dbReference>
<evidence type="ECO:0000256" key="15">
    <source>
        <dbReference type="SAM" id="MobiDB-lite"/>
    </source>
</evidence>
<evidence type="ECO:0000256" key="3">
    <source>
        <dbReference type="ARBA" id="ARBA00013412"/>
    </source>
</evidence>
<dbReference type="AlphaFoldDB" id="A0A9P8NTJ7"/>
<dbReference type="InterPro" id="IPR050628">
    <property type="entry name" value="SNF2_RAD54_helicase_TF"/>
</dbReference>
<dbReference type="Proteomes" id="UP000788993">
    <property type="component" value="Unassembled WGS sequence"/>
</dbReference>
<comment type="similarity">
    <text evidence="2">Belongs to the SNF2/RAD54 helicase family.</text>
</comment>
<comment type="subcellular location">
    <subcellularLocation>
        <location evidence="1">Nucleus</location>
    </subcellularLocation>
</comment>
<feature type="domain" description="Helicase C-terminal" evidence="18">
    <location>
        <begin position="944"/>
        <end position="1106"/>
    </location>
</feature>
<dbReference type="CDD" id="cd18008">
    <property type="entry name" value="DEXDc_SHPRH-like"/>
    <property type="match status" value="1"/>
</dbReference>
<evidence type="ECO:0000256" key="11">
    <source>
        <dbReference type="ARBA" id="ARBA00022840"/>
    </source>
</evidence>
<evidence type="ECO:0000259" key="17">
    <source>
        <dbReference type="PROSITE" id="PS51192"/>
    </source>
</evidence>
<accession>A0A9P8NTJ7</accession>